<dbReference type="EMBL" id="CADCTG010000363">
    <property type="protein sequence ID" value="CAA9289906.1"/>
    <property type="molecule type" value="Genomic_DNA"/>
</dbReference>
<keyword evidence="2" id="KW-0808">Transferase</keyword>
<proteinExistence type="predicted"/>
<name>A0A6J4JWX4_9PROT</name>
<dbReference type="GO" id="GO:0016740">
    <property type="term" value="F:transferase activity"/>
    <property type="evidence" value="ECO:0007669"/>
    <property type="project" value="UniProtKB-KW"/>
</dbReference>
<feature type="compositionally biased region" description="Basic residues" evidence="1">
    <location>
        <begin position="145"/>
        <end position="164"/>
    </location>
</feature>
<feature type="non-terminal residue" evidence="2">
    <location>
        <position position="1"/>
    </location>
</feature>
<feature type="compositionally biased region" description="Gly residues" evidence="1">
    <location>
        <begin position="1"/>
        <end position="12"/>
    </location>
</feature>
<dbReference type="AlphaFoldDB" id="A0A6J4JWX4"/>
<reference evidence="2" key="1">
    <citation type="submission" date="2020-02" db="EMBL/GenBank/DDBJ databases">
        <authorList>
            <person name="Meier V. D."/>
        </authorList>
    </citation>
    <scope>NUCLEOTIDE SEQUENCE</scope>
    <source>
        <strain evidence="2">AVDCRST_MAG08</strain>
    </source>
</reference>
<feature type="region of interest" description="Disordered" evidence="1">
    <location>
        <begin position="1"/>
        <end position="203"/>
    </location>
</feature>
<sequence>AHLSCGSGGVPGGWRCRRRRGQEGDLRGPRSVRRPPGRGRRAATCGDRRRSGLVPNLPRQRGPHPGLRRADRQSHALPRGLGRSRHGVRTGLHARPRPTGLRLRQRRGALRPPHLGGARCGGPAPAGRELGRRGGHGGGGVRPPRQPHARRRHPRVGRRLRRGRGGAGGAALARPPGLRAVRGVGGGAARGRWPSAGLGVQRV</sequence>
<feature type="compositionally biased region" description="Basic residues" evidence="1">
    <location>
        <begin position="82"/>
        <end position="96"/>
    </location>
</feature>
<feature type="compositionally biased region" description="Low complexity" evidence="1">
    <location>
        <begin position="170"/>
        <end position="182"/>
    </location>
</feature>
<feature type="compositionally biased region" description="Basic residues" evidence="1">
    <location>
        <begin position="30"/>
        <end position="41"/>
    </location>
</feature>
<evidence type="ECO:0000313" key="2">
    <source>
        <dbReference type="EMBL" id="CAA9289906.1"/>
    </source>
</evidence>
<gene>
    <name evidence="2" type="ORF">AVDCRST_MAG08-4526</name>
</gene>
<protein>
    <submittedName>
        <fullName evidence="2">Nucleoside 2-deoxyribosyltransferase</fullName>
    </submittedName>
</protein>
<accession>A0A6J4JWX4</accession>
<evidence type="ECO:0000256" key="1">
    <source>
        <dbReference type="SAM" id="MobiDB-lite"/>
    </source>
</evidence>
<feature type="non-terminal residue" evidence="2">
    <location>
        <position position="203"/>
    </location>
</feature>
<organism evidence="2">
    <name type="scientific">uncultured Acetobacteraceae bacterium</name>
    <dbReference type="NCBI Taxonomy" id="169975"/>
    <lineage>
        <taxon>Bacteria</taxon>
        <taxon>Pseudomonadati</taxon>
        <taxon>Pseudomonadota</taxon>
        <taxon>Alphaproteobacteria</taxon>
        <taxon>Acetobacterales</taxon>
        <taxon>Acetobacteraceae</taxon>
        <taxon>environmental samples</taxon>
    </lineage>
</organism>